<organism evidence="10 11">
    <name type="scientific">Mytilus edulis</name>
    <name type="common">Blue mussel</name>
    <dbReference type="NCBI Taxonomy" id="6550"/>
    <lineage>
        <taxon>Eukaryota</taxon>
        <taxon>Metazoa</taxon>
        <taxon>Spiralia</taxon>
        <taxon>Lophotrochozoa</taxon>
        <taxon>Mollusca</taxon>
        <taxon>Bivalvia</taxon>
        <taxon>Autobranchia</taxon>
        <taxon>Pteriomorphia</taxon>
        <taxon>Mytilida</taxon>
        <taxon>Mytiloidea</taxon>
        <taxon>Mytilidae</taxon>
        <taxon>Mytilinae</taxon>
        <taxon>Mytilus</taxon>
    </lineage>
</organism>
<dbReference type="CDD" id="cd00637">
    <property type="entry name" value="7tm_classA_rhodopsin-like"/>
    <property type="match status" value="1"/>
</dbReference>
<feature type="region of interest" description="Disordered" evidence="7">
    <location>
        <begin position="228"/>
        <end position="248"/>
    </location>
</feature>
<evidence type="ECO:0000259" key="9">
    <source>
        <dbReference type="PROSITE" id="PS50262"/>
    </source>
</evidence>
<keyword evidence="5 8" id="KW-0472">Membrane</keyword>
<keyword evidence="11" id="KW-1185">Reference proteome</keyword>
<evidence type="ECO:0000256" key="7">
    <source>
        <dbReference type="SAM" id="MobiDB-lite"/>
    </source>
</evidence>
<feature type="domain" description="G-protein coupled receptors family 1 profile" evidence="9">
    <location>
        <begin position="42"/>
        <end position="358"/>
    </location>
</feature>
<evidence type="ECO:0000256" key="6">
    <source>
        <dbReference type="ARBA" id="ARBA00023170"/>
    </source>
</evidence>
<evidence type="ECO:0000313" key="11">
    <source>
        <dbReference type="Proteomes" id="UP000683360"/>
    </source>
</evidence>
<dbReference type="GO" id="GO:0032870">
    <property type="term" value="P:cellular response to hormone stimulus"/>
    <property type="evidence" value="ECO:0007669"/>
    <property type="project" value="TreeGrafter"/>
</dbReference>
<dbReference type="GO" id="GO:0004930">
    <property type="term" value="F:G protein-coupled receptor activity"/>
    <property type="evidence" value="ECO:0007669"/>
    <property type="project" value="TreeGrafter"/>
</dbReference>
<keyword evidence="2" id="KW-1003">Cell membrane</keyword>
<feature type="compositionally biased region" description="Polar residues" evidence="7">
    <location>
        <begin position="233"/>
        <end position="248"/>
    </location>
</feature>
<evidence type="ECO:0000256" key="2">
    <source>
        <dbReference type="ARBA" id="ARBA00022475"/>
    </source>
</evidence>
<evidence type="ECO:0000256" key="1">
    <source>
        <dbReference type="ARBA" id="ARBA00004651"/>
    </source>
</evidence>
<dbReference type="AlphaFoldDB" id="A0A8S3V300"/>
<dbReference type="Proteomes" id="UP000683360">
    <property type="component" value="Unassembled WGS sequence"/>
</dbReference>
<dbReference type="PANTHER" id="PTHR24241">
    <property type="entry name" value="NEUROPEPTIDE RECEPTOR-RELATED G-PROTEIN COUPLED RECEPTOR"/>
    <property type="match status" value="1"/>
</dbReference>
<comment type="subcellular location">
    <subcellularLocation>
        <location evidence="1">Cell membrane</location>
        <topology evidence="1">Multi-pass membrane protein</topology>
    </subcellularLocation>
</comment>
<feature type="transmembrane region" description="Helical" evidence="8">
    <location>
        <begin position="27"/>
        <end position="49"/>
    </location>
</feature>
<evidence type="ECO:0000256" key="4">
    <source>
        <dbReference type="ARBA" id="ARBA00022989"/>
    </source>
</evidence>
<dbReference type="EMBL" id="CAJPWZ010003068">
    <property type="protein sequence ID" value="CAG2250901.1"/>
    <property type="molecule type" value="Genomic_DNA"/>
</dbReference>
<dbReference type="InterPro" id="IPR017452">
    <property type="entry name" value="GPCR_Rhodpsn_7TM"/>
</dbReference>
<keyword evidence="3 8" id="KW-0812">Transmembrane</keyword>
<feature type="transmembrane region" description="Helical" evidence="8">
    <location>
        <begin position="337"/>
        <end position="359"/>
    </location>
</feature>
<dbReference type="PANTHER" id="PTHR24241:SF76">
    <property type="entry name" value="NEUROPEPTIDE SIFAMIDE RECEPTOR"/>
    <property type="match status" value="1"/>
</dbReference>
<accession>A0A8S3V300</accession>
<dbReference type="GO" id="GO:0005886">
    <property type="term" value="C:plasma membrane"/>
    <property type="evidence" value="ECO:0007669"/>
    <property type="project" value="UniProtKB-SubCell"/>
</dbReference>
<evidence type="ECO:0000256" key="5">
    <source>
        <dbReference type="ARBA" id="ARBA00023136"/>
    </source>
</evidence>
<feature type="transmembrane region" description="Helical" evidence="8">
    <location>
        <begin position="177"/>
        <end position="199"/>
    </location>
</feature>
<feature type="transmembrane region" description="Helical" evidence="8">
    <location>
        <begin position="61"/>
        <end position="86"/>
    </location>
</feature>
<reference evidence="10" key="1">
    <citation type="submission" date="2021-03" db="EMBL/GenBank/DDBJ databases">
        <authorList>
            <person name="Bekaert M."/>
        </authorList>
    </citation>
    <scope>NUCLEOTIDE SEQUENCE</scope>
</reference>
<comment type="caution">
    <text evidence="10">The sequence shown here is derived from an EMBL/GenBank/DDBJ whole genome shotgun (WGS) entry which is preliminary data.</text>
</comment>
<protein>
    <recommendedName>
        <fullName evidence="9">G-protein coupled receptors family 1 profile domain-containing protein</fullName>
    </recommendedName>
</protein>
<sequence>MNLTDITQEPFTTYYTEAPAEENQTPYIAISFATFSVLIILSNAIFLVFYLTSGHKSAHGFFVMSLCLGNCLIGCSASLSTMQYLISGTPYVCSISTWTLTWGIIFNIFVTFWISLERYIIVHHVPMKNVQWMQKNKIQIVSATALGIAIYLTILFACTGDNNIVICDGIHLFRHLYPVYAGMTSIPVFCFLSTIVVLYRKTLIRLSKLKRKENSALKMKKKTNSHVRRTCRENISSSSEQSDTSKFPQTRTINLSSIEFNDITHDIYSNTNTNVLTTNSNTTRQITSTEKTKAEKSHESINWLTKAHTNVRVIICQVSLYSLSLIAGQIAANFGGFQIRSFFLAIMLLCVFISPFVYVTRVQEVKVAIQKAFRCNDNTVGLSTEFKTRNKRSERNNRKTKDMGIHP</sequence>
<gene>
    <name evidence="10" type="ORF">MEDL_62574</name>
</gene>
<feature type="transmembrane region" description="Helical" evidence="8">
    <location>
        <begin position="98"/>
        <end position="116"/>
    </location>
</feature>
<feature type="region of interest" description="Disordered" evidence="7">
    <location>
        <begin position="387"/>
        <end position="407"/>
    </location>
</feature>
<dbReference type="Gene3D" id="1.20.1070.10">
    <property type="entry name" value="Rhodopsin 7-helix transmembrane proteins"/>
    <property type="match status" value="1"/>
</dbReference>
<evidence type="ECO:0000313" key="10">
    <source>
        <dbReference type="EMBL" id="CAG2250901.1"/>
    </source>
</evidence>
<dbReference type="SUPFAM" id="SSF81321">
    <property type="entry name" value="Family A G protein-coupled receptor-like"/>
    <property type="match status" value="1"/>
</dbReference>
<evidence type="ECO:0000256" key="8">
    <source>
        <dbReference type="SAM" id="Phobius"/>
    </source>
</evidence>
<dbReference type="OrthoDB" id="6171804at2759"/>
<feature type="transmembrane region" description="Helical" evidence="8">
    <location>
        <begin position="137"/>
        <end position="157"/>
    </location>
</feature>
<feature type="transmembrane region" description="Helical" evidence="8">
    <location>
        <begin position="311"/>
        <end position="331"/>
    </location>
</feature>
<proteinExistence type="predicted"/>
<keyword evidence="6" id="KW-0675">Receptor</keyword>
<dbReference type="PROSITE" id="PS50262">
    <property type="entry name" value="G_PROTEIN_RECEP_F1_2"/>
    <property type="match status" value="1"/>
</dbReference>
<evidence type="ECO:0000256" key="3">
    <source>
        <dbReference type="ARBA" id="ARBA00022692"/>
    </source>
</evidence>
<keyword evidence="4 8" id="KW-1133">Transmembrane helix</keyword>
<dbReference type="GO" id="GO:0042277">
    <property type="term" value="F:peptide binding"/>
    <property type="evidence" value="ECO:0007669"/>
    <property type="project" value="TreeGrafter"/>
</dbReference>
<name>A0A8S3V300_MYTED</name>